<keyword evidence="4 5" id="KW-0472">Membrane</keyword>
<feature type="transmembrane region" description="Helical" evidence="5">
    <location>
        <begin position="389"/>
        <end position="411"/>
    </location>
</feature>
<keyword evidence="2 5" id="KW-0812">Transmembrane</keyword>
<comment type="subcellular location">
    <subcellularLocation>
        <location evidence="1">Cell membrane</location>
        <topology evidence="1">Multi-pass membrane protein</topology>
    </subcellularLocation>
</comment>
<evidence type="ECO:0000313" key="7">
    <source>
        <dbReference type="EMBL" id="MBO8446691.1"/>
    </source>
</evidence>
<dbReference type="SMART" id="SM00563">
    <property type="entry name" value="PlsC"/>
    <property type="match status" value="1"/>
</dbReference>
<dbReference type="InterPro" id="IPR036640">
    <property type="entry name" value="ABC1_TM_sf"/>
</dbReference>
<protein>
    <submittedName>
        <fullName evidence="7">1-acyl-sn-glycerol-3-phosphate acyltransferase</fullName>
    </submittedName>
</protein>
<dbReference type="PANTHER" id="PTHR31605">
    <property type="entry name" value="GLYCEROL-3-PHOSPHATE O-ACYLTRANSFERASE 1"/>
    <property type="match status" value="1"/>
</dbReference>
<evidence type="ECO:0000256" key="1">
    <source>
        <dbReference type="ARBA" id="ARBA00004651"/>
    </source>
</evidence>
<dbReference type="GO" id="GO:0004366">
    <property type="term" value="F:glycerol-3-phosphate O-acyltransferase activity"/>
    <property type="evidence" value="ECO:0007669"/>
    <property type="project" value="TreeGrafter"/>
</dbReference>
<dbReference type="Pfam" id="PF01553">
    <property type="entry name" value="Acyltransferase"/>
    <property type="match status" value="1"/>
</dbReference>
<reference evidence="7" key="2">
    <citation type="journal article" date="2021" name="PeerJ">
        <title>Extensive microbial diversity within the chicken gut microbiome revealed by metagenomics and culture.</title>
        <authorList>
            <person name="Gilroy R."/>
            <person name="Ravi A."/>
            <person name="Getino M."/>
            <person name="Pursley I."/>
            <person name="Horton D.L."/>
            <person name="Alikhan N.F."/>
            <person name="Baker D."/>
            <person name="Gharbi K."/>
            <person name="Hall N."/>
            <person name="Watson M."/>
            <person name="Adriaenssens E.M."/>
            <person name="Foster-Nyarko E."/>
            <person name="Jarju S."/>
            <person name="Secka A."/>
            <person name="Antonio M."/>
            <person name="Oren A."/>
            <person name="Chaudhuri R.R."/>
            <person name="La Ragione R."/>
            <person name="Hildebrand F."/>
            <person name="Pallen M.J."/>
        </authorList>
    </citation>
    <scope>NUCLEOTIDE SEQUENCE</scope>
    <source>
        <strain evidence="7">D3-1215</strain>
    </source>
</reference>
<evidence type="ECO:0000259" key="6">
    <source>
        <dbReference type="SMART" id="SM00563"/>
    </source>
</evidence>
<evidence type="ECO:0000256" key="3">
    <source>
        <dbReference type="ARBA" id="ARBA00022989"/>
    </source>
</evidence>
<proteinExistence type="predicted"/>
<keyword evidence="3 5" id="KW-1133">Transmembrane helix</keyword>
<dbReference type="GO" id="GO:0016287">
    <property type="term" value="F:glycerone-phosphate O-acyltransferase activity"/>
    <property type="evidence" value="ECO:0007669"/>
    <property type="project" value="TreeGrafter"/>
</dbReference>
<dbReference type="InterPro" id="IPR002123">
    <property type="entry name" value="Plipid/glycerol_acylTrfase"/>
</dbReference>
<name>A0A9D9EES2_9BACT</name>
<evidence type="ECO:0000256" key="2">
    <source>
        <dbReference type="ARBA" id="ARBA00022692"/>
    </source>
</evidence>
<dbReference type="GO" id="GO:0008654">
    <property type="term" value="P:phospholipid biosynthetic process"/>
    <property type="evidence" value="ECO:0007669"/>
    <property type="project" value="TreeGrafter"/>
</dbReference>
<feature type="domain" description="Phospholipid/glycerol acyltransferase" evidence="6">
    <location>
        <begin position="46"/>
        <end position="177"/>
    </location>
</feature>
<sequence>MNEDVTKQHPAYLAFKAYVRFFHDKIYYRKTYKINTEEIPESGIPTLILSNHQNCLNDPLGILFSFSDRKAHFLTRADVFALSPVADKFLRSIGLLPSFRLNYEGAEALKNNKETFKSTERELVKGRTIVMYPEAGHQDKHWLGYFSLGYARLAFEAAELDDFKTDIIILPSCNHYSNYFGIQNEFMVKFGTPIHLKDYYELYKVKPRTAQRELNKKVREQISSLMLNIEDLDNYEAIDFLRESYRYEWARKKNMKCDDLPSKLLVDKSLCASLESTAHDKPEAMKTVYGQSLELKRLLGQARIDEKALRSNPKVFPNLAGLIGCLLLFPLWIVSLWPAILQYIIPTSVCKSKFPDDRMFEGTFIFALNVLFFIPIFYILSLILCGIFINWWIALIYVLFLPLISLFAWYWRKWFLRCLKNLRYAIGKNKGTIKKAKELRNNIFDQLNKIL</sequence>
<dbReference type="GO" id="GO:0005524">
    <property type="term" value="F:ATP binding"/>
    <property type="evidence" value="ECO:0007669"/>
    <property type="project" value="InterPro"/>
</dbReference>
<gene>
    <name evidence="7" type="ORF">IAC32_02965</name>
</gene>
<dbReference type="AlphaFoldDB" id="A0A9D9EES2"/>
<comment type="caution">
    <text evidence="7">The sequence shown here is derived from an EMBL/GenBank/DDBJ whole genome shotgun (WGS) entry which is preliminary data.</text>
</comment>
<dbReference type="SUPFAM" id="SSF69593">
    <property type="entry name" value="Glycerol-3-phosphate (1)-acyltransferase"/>
    <property type="match status" value="1"/>
</dbReference>
<dbReference type="Proteomes" id="UP000823637">
    <property type="component" value="Unassembled WGS sequence"/>
</dbReference>
<keyword evidence="7" id="KW-0012">Acyltransferase</keyword>
<evidence type="ECO:0000313" key="8">
    <source>
        <dbReference type="Proteomes" id="UP000823637"/>
    </source>
</evidence>
<evidence type="ECO:0000256" key="5">
    <source>
        <dbReference type="SAM" id="Phobius"/>
    </source>
</evidence>
<keyword evidence="7" id="KW-0808">Transferase</keyword>
<dbReference type="GO" id="GO:0005886">
    <property type="term" value="C:plasma membrane"/>
    <property type="evidence" value="ECO:0007669"/>
    <property type="project" value="UniProtKB-SubCell"/>
</dbReference>
<dbReference type="SUPFAM" id="SSF90123">
    <property type="entry name" value="ABC transporter transmembrane region"/>
    <property type="match status" value="1"/>
</dbReference>
<accession>A0A9D9EES2</accession>
<reference evidence="7" key="1">
    <citation type="submission" date="2020-10" db="EMBL/GenBank/DDBJ databases">
        <authorList>
            <person name="Gilroy R."/>
        </authorList>
    </citation>
    <scope>NUCLEOTIDE SEQUENCE</scope>
    <source>
        <strain evidence="7">D3-1215</strain>
    </source>
</reference>
<dbReference type="EMBL" id="JADIMR010000039">
    <property type="protein sequence ID" value="MBO8446691.1"/>
    <property type="molecule type" value="Genomic_DNA"/>
</dbReference>
<evidence type="ECO:0000256" key="4">
    <source>
        <dbReference type="ARBA" id="ARBA00023136"/>
    </source>
</evidence>
<organism evidence="7 8">
    <name type="scientific">Candidatus Enterocola intestinipullorum</name>
    <dbReference type="NCBI Taxonomy" id="2840783"/>
    <lineage>
        <taxon>Bacteria</taxon>
        <taxon>Pseudomonadati</taxon>
        <taxon>Bacteroidota</taxon>
        <taxon>Bacteroidia</taxon>
        <taxon>Bacteroidales</taxon>
        <taxon>Candidatus Enterocola</taxon>
    </lineage>
</organism>
<dbReference type="PANTHER" id="PTHR31605:SF0">
    <property type="entry name" value="GLYCEROL-3-PHOSPHATE O-ACYLTRANSFERASE 1"/>
    <property type="match status" value="1"/>
</dbReference>
<feature type="transmembrane region" description="Helical" evidence="5">
    <location>
        <begin position="362"/>
        <end position="383"/>
    </location>
</feature>
<feature type="transmembrane region" description="Helical" evidence="5">
    <location>
        <begin position="319"/>
        <end position="341"/>
    </location>
</feature>
<dbReference type="InterPro" id="IPR052744">
    <property type="entry name" value="GPAT/DAPAT"/>
</dbReference>